<evidence type="ECO:0000256" key="1">
    <source>
        <dbReference type="ARBA" id="ARBA00010364"/>
    </source>
</evidence>
<protein>
    <recommendedName>
        <fullName evidence="2">UPF0235 protein ABC969_14805</fullName>
    </recommendedName>
</protein>
<comment type="caution">
    <text evidence="3">The sequence shown here is derived from an EMBL/GenBank/DDBJ whole genome shotgun (WGS) entry which is preliminary data.</text>
</comment>
<dbReference type="RefSeq" id="WP_345865933.1">
    <property type="nucleotide sequence ID" value="NZ_JBDIMF010000007.1"/>
</dbReference>
<dbReference type="SUPFAM" id="SSF69786">
    <property type="entry name" value="YggU-like"/>
    <property type="match status" value="1"/>
</dbReference>
<gene>
    <name evidence="3" type="ORF">ABC969_14805</name>
</gene>
<organism evidence="3 4">
    <name type="scientific">Sphingomonas qilianensis</name>
    <dbReference type="NCBI Taxonomy" id="1736690"/>
    <lineage>
        <taxon>Bacteria</taxon>
        <taxon>Pseudomonadati</taxon>
        <taxon>Pseudomonadota</taxon>
        <taxon>Alphaproteobacteria</taxon>
        <taxon>Sphingomonadales</taxon>
        <taxon>Sphingomonadaceae</taxon>
        <taxon>Sphingomonas</taxon>
    </lineage>
</organism>
<dbReference type="Gene3D" id="3.30.1200.10">
    <property type="entry name" value="YggU-like"/>
    <property type="match status" value="1"/>
</dbReference>
<reference evidence="3 4" key="1">
    <citation type="submission" date="2024-05" db="EMBL/GenBank/DDBJ databases">
        <authorList>
            <person name="Liu Q."/>
            <person name="Xin Y.-H."/>
        </authorList>
    </citation>
    <scope>NUCLEOTIDE SEQUENCE [LARGE SCALE GENOMIC DNA]</scope>
    <source>
        <strain evidence="3 4">CGMCC 1.15349</strain>
    </source>
</reference>
<dbReference type="InterPro" id="IPR003746">
    <property type="entry name" value="DUF167"/>
</dbReference>
<dbReference type="PANTHER" id="PTHR13420:SF7">
    <property type="entry name" value="UPF0235 PROTEIN C15ORF40"/>
    <property type="match status" value="1"/>
</dbReference>
<dbReference type="PANTHER" id="PTHR13420">
    <property type="entry name" value="UPF0235 PROTEIN C15ORF40"/>
    <property type="match status" value="1"/>
</dbReference>
<dbReference type="Proteomes" id="UP001404104">
    <property type="component" value="Unassembled WGS sequence"/>
</dbReference>
<evidence type="ECO:0000256" key="2">
    <source>
        <dbReference type="HAMAP-Rule" id="MF_00634"/>
    </source>
</evidence>
<sequence>MPAWALRDDGIAIAVRVTPRSARDSIAAGTPDHFVARLTAPPVEGAANAALVLLVAKLFGVAKGAVTVIAGDTARLKRLHIRGDVTMLAQIAQRLYEAAA</sequence>
<accession>A0ABU9XVW9</accession>
<dbReference type="SMART" id="SM01152">
    <property type="entry name" value="DUF167"/>
    <property type="match status" value="1"/>
</dbReference>
<proteinExistence type="inferred from homology"/>
<dbReference type="Pfam" id="PF02594">
    <property type="entry name" value="DUF167"/>
    <property type="match status" value="1"/>
</dbReference>
<evidence type="ECO:0000313" key="3">
    <source>
        <dbReference type="EMBL" id="MEN2787685.1"/>
    </source>
</evidence>
<comment type="similarity">
    <text evidence="1 2">Belongs to the UPF0235 family.</text>
</comment>
<dbReference type="InterPro" id="IPR036591">
    <property type="entry name" value="YggU-like_sf"/>
</dbReference>
<keyword evidence="4" id="KW-1185">Reference proteome</keyword>
<evidence type="ECO:0000313" key="4">
    <source>
        <dbReference type="Proteomes" id="UP001404104"/>
    </source>
</evidence>
<dbReference type="NCBIfam" id="TIGR00251">
    <property type="entry name" value="DUF167 family protein"/>
    <property type="match status" value="1"/>
</dbReference>
<dbReference type="HAMAP" id="MF_00634">
    <property type="entry name" value="UPF0235"/>
    <property type="match status" value="1"/>
</dbReference>
<name>A0ABU9XVW9_9SPHN</name>
<dbReference type="EMBL" id="JBDIMF010000007">
    <property type="protein sequence ID" value="MEN2787685.1"/>
    <property type="molecule type" value="Genomic_DNA"/>
</dbReference>